<dbReference type="Pfam" id="PF00266">
    <property type="entry name" value="Aminotran_5"/>
    <property type="match status" value="1"/>
</dbReference>
<evidence type="ECO:0000313" key="12">
    <source>
        <dbReference type="Proteomes" id="UP000288405"/>
    </source>
</evidence>
<dbReference type="PANTHER" id="PTHR11601:SF34">
    <property type="entry name" value="CYSTEINE DESULFURASE"/>
    <property type="match status" value="1"/>
</dbReference>
<dbReference type="GO" id="GO:0051536">
    <property type="term" value="F:iron-sulfur cluster binding"/>
    <property type="evidence" value="ECO:0007669"/>
    <property type="project" value="UniProtKB-KW"/>
</dbReference>
<keyword evidence="4" id="KW-0479">Metal-binding</keyword>
<dbReference type="PROSITE" id="PS00595">
    <property type="entry name" value="AA_TRANSFER_CLASS_5"/>
    <property type="match status" value="1"/>
</dbReference>
<evidence type="ECO:0000313" key="11">
    <source>
        <dbReference type="EMBL" id="RUO30468.1"/>
    </source>
</evidence>
<comment type="caution">
    <text evidence="11">The sequence shown here is derived from an EMBL/GenBank/DDBJ whole genome shotgun (WGS) entry which is preliminary data.</text>
</comment>
<dbReference type="PANTHER" id="PTHR11601">
    <property type="entry name" value="CYSTEINE DESULFURYLASE FAMILY MEMBER"/>
    <property type="match status" value="1"/>
</dbReference>
<gene>
    <name evidence="11" type="ORF">CWE11_08825</name>
</gene>
<dbReference type="Gene3D" id="3.40.640.10">
    <property type="entry name" value="Type I PLP-dependent aspartate aminotransferase-like (Major domain)"/>
    <property type="match status" value="1"/>
</dbReference>
<evidence type="ECO:0000259" key="10">
    <source>
        <dbReference type="PROSITE" id="PS50206"/>
    </source>
</evidence>
<keyword evidence="5" id="KW-0663">Pyridoxal phosphate</keyword>
<dbReference type="InterPro" id="IPR001763">
    <property type="entry name" value="Rhodanese-like_dom"/>
</dbReference>
<keyword evidence="12" id="KW-1185">Reference proteome</keyword>
<dbReference type="Gene3D" id="1.10.260.50">
    <property type="match status" value="1"/>
</dbReference>
<dbReference type="Proteomes" id="UP000288405">
    <property type="component" value="Unassembled WGS sequence"/>
</dbReference>
<evidence type="ECO:0000256" key="4">
    <source>
        <dbReference type="ARBA" id="ARBA00022723"/>
    </source>
</evidence>
<dbReference type="Gene3D" id="3.90.1150.10">
    <property type="entry name" value="Aspartate Aminotransferase, domain 1"/>
    <property type="match status" value="1"/>
</dbReference>
<evidence type="ECO:0000256" key="9">
    <source>
        <dbReference type="RuleBase" id="RU004504"/>
    </source>
</evidence>
<dbReference type="InterPro" id="IPR015421">
    <property type="entry name" value="PyrdxlP-dep_Trfase_major"/>
</dbReference>
<proteinExistence type="inferred from homology"/>
<comment type="catalytic activity">
    <reaction evidence="8">
        <text>(sulfur carrier)-H + L-cysteine = (sulfur carrier)-SH + L-alanine</text>
        <dbReference type="Rhea" id="RHEA:43892"/>
        <dbReference type="Rhea" id="RHEA-COMP:14737"/>
        <dbReference type="Rhea" id="RHEA-COMP:14739"/>
        <dbReference type="ChEBI" id="CHEBI:29917"/>
        <dbReference type="ChEBI" id="CHEBI:35235"/>
        <dbReference type="ChEBI" id="CHEBI:57972"/>
        <dbReference type="ChEBI" id="CHEBI:64428"/>
        <dbReference type="EC" id="2.8.1.7"/>
    </reaction>
</comment>
<dbReference type="SUPFAM" id="SSF53383">
    <property type="entry name" value="PLP-dependent transferases"/>
    <property type="match status" value="1"/>
</dbReference>
<evidence type="ECO:0000256" key="2">
    <source>
        <dbReference type="ARBA" id="ARBA00006490"/>
    </source>
</evidence>
<dbReference type="InterPro" id="IPR015424">
    <property type="entry name" value="PyrdxlP-dep_Trfase"/>
</dbReference>
<reference evidence="11 12" key="1">
    <citation type="journal article" date="2011" name="Front. Microbiol.">
        <title>Genomic signatures of strain selection and enhancement in Bacillus atrophaeus var. globigii, a historical biowarfare simulant.</title>
        <authorList>
            <person name="Gibbons H.S."/>
            <person name="Broomall S.M."/>
            <person name="McNew L.A."/>
            <person name="Daligault H."/>
            <person name="Chapman C."/>
            <person name="Bruce D."/>
            <person name="Karavis M."/>
            <person name="Krepps M."/>
            <person name="McGregor P.A."/>
            <person name="Hong C."/>
            <person name="Park K.H."/>
            <person name="Akmal A."/>
            <person name="Feldman A."/>
            <person name="Lin J.S."/>
            <person name="Chang W.E."/>
            <person name="Higgs B.W."/>
            <person name="Demirev P."/>
            <person name="Lindquist J."/>
            <person name="Liem A."/>
            <person name="Fochler E."/>
            <person name="Read T.D."/>
            <person name="Tapia R."/>
            <person name="Johnson S."/>
            <person name="Bishop-Lilly K.A."/>
            <person name="Detter C."/>
            <person name="Han C."/>
            <person name="Sozhamannan S."/>
            <person name="Rosenzweig C.N."/>
            <person name="Skowronski E.W."/>
        </authorList>
    </citation>
    <scope>NUCLEOTIDE SEQUENCE [LARGE SCALE GENOMIC DNA]</scope>
    <source>
        <strain evidence="11 12">GYP-17</strain>
    </source>
</reference>
<dbReference type="AlphaFoldDB" id="A0A432WDJ3"/>
<name>A0A432WDJ3_9GAMM</name>
<evidence type="ECO:0000256" key="6">
    <source>
        <dbReference type="ARBA" id="ARBA00023004"/>
    </source>
</evidence>
<evidence type="ECO:0000256" key="5">
    <source>
        <dbReference type="ARBA" id="ARBA00022898"/>
    </source>
</evidence>
<dbReference type="GO" id="GO:0031071">
    <property type="term" value="F:cysteine desulfurase activity"/>
    <property type="evidence" value="ECO:0007669"/>
    <property type="project" value="UniProtKB-EC"/>
</dbReference>
<keyword evidence="7" id="KW-0411">Iron-sulfur</keyword>
<evidence type="ECO:0000256" key="1">
    <source>
        <dbReference type="ARBA" id="ARBA00001933"/>
    </source>
</evidence>
<comment type="cofactor">
    <cofactor evidence="1 9">
        <name>pyridoxal 5'-phosphate</name>
        <dbReference type="ChEBI" id="CHEBI:597326"/>
    </cofactor>
</comment>
<dbReference type="InterPro" id="IPR015422">
    <property type="entry name" value="PyrdxlP-dep_Trfase_small"/>
</dbReference>
<dbReference type="InterPro" id="IPR020578">
    <property type="entry name" value="Aminotrans_V_PyrdxlP_BS"/>
</dbReference>
<evidence type="ECO:0000256" key="7">
    <source>
        <dbReference type="ARBA" id="ARBA00023014"/>
    </source>
</evidence>
<dbReference type="SUPFAM" id="SSF52821">
    <property type="entry name" value="Rhodanese/Cell cycle control phosphatase"/>
    <property type="match status" value="1"/>
</dbReference>
<dbReference type="EMBL" id="PIPM01000009">
    <property type="protein sequence ID" value="RUO30468.1"/>
    <property type="molecule type" value="Genomic_DNA"/>
</dbReference>
<dbReference type="GO" id="GO:0046872">
    <property type="term" value="F:metal ion binding"/>
    <property type="evidence" value="ECO:0007669"/>
    <property type="project" value="UniProtKB-KW"/>
</dbReference>
<dbReference type="InterPro" id="IPR036873">
    <property type="entry name" value="Rhodanese-like_dom_sf"/>
</dbReference>
<accession>A0A432WDJ3</accession>
<feature type="domain" description="Rhodanese" evidence="10">
    <location>
        <begin position="512"/>
        <end position="587"/>
    </location>
</feature>
<protein>
    <recommendedName>
        <fullName evidence="3">cysteine desulfurase</fullName>
        <ecNumber evidence="3">2.8.1.7</ecNumber>
    </recommendedName>
</protein>
<evidence type="ECO:0000256" key="3">
    <source>
        <dbReference type="ARBA" id="ARBA00012239"/>
    </source>
</evidence>
<dbReference type="EC" id="2.8.1.7" evidence="3"/>
<dbReference type="InterPro" id="IPR000192">
    <property type="entry name" value="Aminotrans_V_dom"/>
</dbReference>
<comment type="similarity">
    <text evidence="2">Belongs to the class-V pyridoxal-phosphate-dependent aminotransferase family. NifS/IscS subfamily.</text>
</comment>
<evidence type="ECO:0000256" key="8">
    <source>
        <dbReference type="ARBA" id="ARBA00050776"/>
    </source>
</evidence>
<organism evidence="11 12">
    <name type="scientific">Aliidiomarina sanyensis</name>
    <dbReference type="NCBI Taxonomy" id="1249555"/>
    <lineage>
        <taxon>Bacteria</taxon>
        <taxon>Pseudomonadati</taxon>
        <taxon>Pseudomonadota</taxon>
        <taxon>Gammaproteobacteria</taxon>
        <taxon>Alteromonadales</taxon>
        <taxon>Idiomarinaceae</taxon>
        <taxon>Aliidiomarina</taxon>
    </lineage>
</organism>
<keyword evidence="6" id="KW-0408">Iron</keyword>
<dbReference type="PROSITE" id="PS50206">
    <property type="entry name" value="RHODANESE_3"/>
    <property type="match status" value="1"/>
</dbReference>
<sequence>MSVRYMYPEGFEVRGREIFMDANATTPVHPELRNVMEHVYQSHYGNPSSPHYAGIRAKRILAEARAEGATLLSCAPESLVFMSGATEGINTAILSVLSQYTAGKGKGKTLLYGATEHKAVPEALKHWNEVLAVGARVEPVAVDELGLIHLDDLARKLPDALMICTMGANNETGVFQDMGALEEKIRGLRPDIPWMVDCVQMLGKRPVALGRTTIDYAPFSAHKLYGPKGVGALYVRPGARYVPLQIGGGQEAGARGGTENVAGIAALGRIFHWLNHPELGPFHSPNTLYEMRNALLTSLQQAFPKLVLNQPLEVSLPTTLNFSVAGYSSAELIAIFDAAGIRVSAGSACSTGKSRSFVLDAMNLPTWQSEGAIRMSFGPTFTQEELLEVCERLRFIGEQLSHAPLHRDCAFYLPDPFTSNSAWIACPESALVLILELQQKHEEQLKREFPVTQWTHRTWGGSEEDFAGFRITPTAEGFVLRYLKTNRELHVHADGIHQPANTAPVRALTSLEEGDYQFVDVREDVERAMEPPRVAQDKTLSIVRSGWADFLLTRSQDEVKTPVFFCRSGRRARDVATWARVLGWHNAVACDASASEVNHWLARKAKV</sequence>